<dbReference type="Gene3D" id="3.20.20.450">
    <property type="entry name" value="EAL domain"/>
    <property type="match status" value="1"/>
</dbReference>
<feature type="transmembrane region" description="Helical" evidence="2">
    <location>
        <begin position="265"/>
        <end position="287"/>
    </location>
</feature>
<dbReference type="InterPro" id="IPR043128">
    <property type="entry name" value="Rev_trsase/Diguanyl_cyclase"/>
</dbReference>
<dbReference type="Gene3D" id="3.30.70.270">
    <property type="match status" value="1"/>
</dbReference>
<keyword evidence="2" id="KW-0812">Transmembrane</keyword>
<dbReference type="SUPFAM" id="SSF141868">
    <property type="entry name" value="EAL domain-like"/>
    <property type="match status" value="1"/>
</dbReference>
<dbReference type="EMBL" id="CP049266">
    <property type="protein sequence ID" value="QPH91230.1"/>
    <property type="molecule type" value="Genomic_DNA"/>
</dbReference>
<feature type="domain" description="GGDEF" evidence="4">
    <location>
        <begin position="867"/>
        <end position="998"/>
    </location>
</feature>
<dbReference type="InterPro" id="IPR035965">
    <property type="entry name" value="PAS-like_dom_sf"/>
</dbReference>
<sequence>MASFKKRGLNLMQKNSVKSILQIFKRFYVKIALLLFAFIFLALFVIFAGINDIKYEISTLNLITKNNITNAFSDVKDNISTKARLIANGIEPFYENTIISKFYAAFYVIAKDNSLLYERKFDSAFELHDYDIAWFSDIKEGEFRLSDRFYKNRRFKDIYIAYGLKNGNKILVQLSQNFLKNRVDTSYNKNFGAYVFLVDKDGNLSRDEFYKKFIKEDFNKYISQGGEFKSDKIIFMLKDMNFYKISYLEEQKLFVITGSSRQLQIFIQLVLVVLSFFCFVAFSILWLRDNSYIKDKILSAFTRIALFATDKSKPTDEDFDVKEFILLNNSIKKLYEDRDKAYETAQSYESRFGYVFEKSFLKIVVFDAYTGVITDISNALLEKLGYKKDDVADLNIKELLEDESKNLAEDRKNATNNNLSYEAKLRRKNGEIIDVLVTQSSFELENTRLNFILIKDITQEKMTQRNDDIIKSYVFLSPNVIAIASANEPFLIVQSTNNVERIFNVQSQSLINLEDIIASEDFDSFKAAVLASKKAFLQASFKNEELNFIANMTNAYGKKIPFKIKAKFIDADEQKVIYSFTDLSDMLKLQERFEKQSKESKALLWASEANVFTWDKRSDMLNISDELSKVLGTQSTLNFEQAKSVFVDEFDSFYSFFESIRDAQTYIKDIKLYSIDKEILHFRLRAKALEYDEFGEVSLIKGTLKDLSLEDSFFVCQDLLAKIFSFSKEEVILLDEELKVIDANDTFFESAGSKDSVYLKDITFIKQGLSDIKHQIIDTINSGGSWSGKVWSENNKNKSKLEVIEILPLIDASEKRTGYIMLAMLANNEAQNEKYLEFIAYHDPLTKLPNRFLLYNKLNSLIQKNEQKIAVIYLDMDDFKSINDNFGHQIGDKFLVAISEKIGAMFNGKNIFARIGGDEFVGVINYENLGEVYEIVQNMLRLASDEVKIDELKLKASASIGIALAESELGADDVLQRADWAMYQAKISGKNRSYTFDAKKDVYFKSQYEDGSKILKALDAGEMFLEFQPEISFSTGETLSFEALIRWRKDGEIIYPSDFLPLIRTSSASSNIALFTIKEALLARKMWLENGISAKVRVNLSVKKLFTQEFWHKFKAIFDEDKSLDPTGLIIDVIDAATATNLEVLEIYVRKYKELGIHFSLDDFASYSSSIEALGMLKTNRFNIDNKFCKHIFSSKEALESINMTRFVADKFGLNTTIKNIDDKRTLEFLLGLGFDKFQGNIFSLALLAKDAASFKFERPNNLHIKDYKNSENFELFKGLVVLKELANEVIANLNQDDKLAQSLKQKIEDEIKNIGKYNQEISINLSKLASSSDSGELYNLAVSIIKECDINLGFSKEIRVE</sequence>
<reference evidence="5 6" key="1">
    <citation type="journal article" date="2018" name="Emerg. Microbes Infect.">
        <title>Genomic analysis of oral Campylobacter concisus strains identified a potential bacterial molecular marker associated with active Crohn's disease.</title>
        <authorList>
            <person name="Liu F."/>
            <person name="Ma R."/>
            <person name="Tay C.Y.A."/>
            <person name="Octavia S."/>
            <person name="Lan R."/>
            <person name="Chung H.K.L."/>
            <person name="Riordan S.M."/>
            <person name="Grimm M.C."/>
            <person name="Leong R.W."/>
            <person name="Tanaka M.M."/>
            <person name="Connor S."/>
            <person name="Zhang L."/>
        </authorList>
    </citation>
    <scope>NUCLEOTIDE SEQUENCE [LARGE SCALE GENOMIC DNA]</scope>
    <source>
        <strain evidence="5 6">P1CDO3</strain>
    </source>
</reference>
<dbReference type="CDD" id="cd01949">
    <property type="entry name" value="GGDEF"/>
    <property type="match status" value="1"/>
</dbReference>
<feature type="domain" description="EAL" evidence="3">
    <location>
        <begin position="1007"/>
        <end position="1260"/>
    </location>
</feature>
<dbReference type="SUPFAM" id="SSF55785">
    <property type="entry name" value="PYP-like sensor domain (PAS domain)"/>
    <property type="match status" value="1"/>
</dbReference>
<organism evidence="5 6">
    <name type="scientific">Campylobacter concisus</name>
    <dbReference type="NCBI Taxonomy" id="199"/>
    <lineage>
        <taxon>Bacteria</taxon>
        <taxon>Pseudomonadati</taxon>
        <taxon>Campylobacterota</taxon>
        <taxon>Epsilonproteobacteria</taxon>
        <taxon>Campylobacterales</taxon>
        <taxon>Campylobacteraceae</taxon>
        <taxon>Campylobacter</taxon>
    </lineage>
</organism>
<name>A0A7S9RGC3_9BACT</name>
<protein>
    <submittedName>
        <fullName evidence="5">Diguanylate cyclase</fullName>
    </submittedName>
</protein>
<accession>A0A7S9RGC3</accession>
<gene>
    <name evidence="5" type="ORF">CVT01_01360</name>
</gene>
<dbReference type="SMART" id="SM00052">
    <property type="entry name" value="EAL"/>
    <property type="match status" value="1"/>
</dbReference>
<evidence type="ECO:0000256" key="1">
    <source>
        <dbReference type="SAM" id="Coils"/>
    </source>
</evidence>
<dbReference type="InterPro" id="IPR000014">
    <property type="entry name" value="PAS"/>
</dbReference>
<dbReference type="SUPFAM" id="SSF55073">
    <property type="entry name" value="Nucleotide cyclase"/>
    <property type="match status" value="1"/>
</dbReference>
<dbReference type="Gene3D" id="3.30.450.20">
    <property type="entry name" value="PAS domain"/>
    <property type="match status" value="1"/>
</dbReference>
<dbReference type="NCBIfam" id="TIGR00229">
    <property type="entry name" value="sensory_box"/>
    <property type="match status" value="1"/>
</dbReference>
<evidence type="ECO:0000259" key="4">
    <source>
        <dbReference type="PROSITE" id="PS50887"/>
    </source>
</evidence>
<proteinExistence type="predicted"/>
<dbReference type="Proteomes" id="UP000594404">
    <property type="component" value="Chromosome"/>
</dbReference>
<dbReference type="NCBIfam" id="TIGR00254">
    <property type="entry name" value="GGDEF"/>
    <property type="match status" value="1"/>
</dbReference>
<dbReference type="InterPro" id="IPR052155">
    <property type="entry name" value="Biofilm_reg_signaling"/>
</dbReference>
<dbReference type="Pfam" id="PF00990">
    <property type="entry name" value="GGDEF"/>
    <property type="match status" value="1"/>
</dbReference>
<dbReference type="InterPro" id="IPR035919">
    <property type="entry name" value="EAL_sf"/>
</dbReference>
<dbReference type="Pfam" id="PF13426">
    <property type="entry name" value="PAS_9"/>
    <property type="match status" value="1"/>
</dbReference>
<dbReference type="CDD" id="cd01948">
    <property type="entry name" value="EAL"/>
    <property type="match status" value="1"/>
</dbReference>
<evidence type="ECO:0000313" key="5">
    <source>
        <dbReference type="EMBL" id="QPH91230.1"/>
    </source>
</evidence>
<dbReference type="PANTHER" id="PTHR44757:SF2">
    <property type="entry name" value="BIOFILM ARCHITECTURE MAINTENANCE PROTEIN MBAA"/>
    <property type="match status" value="1"/>
</dbReference>
<keyword evidence="1" id="KW-0175">Coiled coil</keyword>
<dbReference type="PROSITE" id="PS50887">
    <property type="entry name" value="GGDEF"/>
    <property type="match status" value="1"/>
</dbReference>
<keyword evidence="2" id="KW-1133">Transmembrane helix</keyword>
<dbReference type="Pfam" id="PF00563">
    <property type="entry name" value="EAL"/>
    <property type="match status" value="1"/>
</dbReference>
<dbReference type="InterPro" id="IPR001633">
    <property type="entry name" value="EAL_dom"/>
</dbReference>
<dbReference type="CDD" id="cd00130">
    <property type="entry name" value="PAS"/>
    <property type="match status" value="1"/>
</dbReference>
<dbReference type="InterPro" id="IPR029787">
    <property type="entry name" value="Nucleotide_cyclase"/>
</dbReference>
<evidence type="ECO:0000259" key="3">
    <source>
        <dbReference type="PROSITE" id="PS50883"/>
    </source>
</evidence>
<keyword evidence="2" id="KW-0472">Membrane</keyword>
<evidence type="ECO:0000313" key="6">
    <source>
        <dbReference type="Proteomes" id="UP000594404"/>
    </source>
</evidence>
<dbReference type="InterPro" id="IPR000160">
    <property type="entry name" value="GGDEF_dom"/>
</dbReference>
<dbReference type="PANTHER" id="PTHR44757">
    <property type="entry name" value="DIGUANYLATE CYCLASE DGCP"/>
    <property type="match status" value="1"/>
</dbReference>
<evidence type="ECO:0000256" key="2">
    <source>
        <dbReference type="SAM" id="Phobius"/>
    </source>
</evidence>
<dbReference type="SMART" id="SM00267">
    <property type="entry name" value="GGDEF"/>
    <property type="match status" value="1"/>
</dbReference>
<feature type="coiled-coil region" evidence="1">
    <location>
        <begin position="397"/>
        <end position="431"/>
    </location>
</feature>
<dbReference type="PROSITE" id="PS50883">
    <property type="entry name" value="EAL"/>
    <property type="match status" value="1"/>
</dbReference>